<accession>A0A248TGA3</accession>
<dbReference type="GO" id="GO:0003700">
    <property type="term" value="F:DNA-binding transcription factor activity"/>
    <property type="evidence" value="ECO:0007669"/>
    <property type="project" value="TreeGrafter"/>
</dbReference>
<dbReference type="PANTHER" id="PTHR46797">
    <property type="entry name" value="HTH-TYPE TRANSCRIPTIONAL REGULATOR"/>
    <property type="match status" value="1"/>
</dbReference>
<evidence type="ECO:0000313" key="4">
    <source>
        <dbReference type="Proteomes" id="UP000215137"/>
    </source>
</evidence>
<dbReference type="Pfam" id="PF01381">
    <property type="entry name" value="HTH_3"/>
    <property type="match status" value="1"/>
</dbReference>
<sequence>MREKANPKEFGSELKKLRKERKMTLIELGAKIDLTQAYLSMIENGKQGIPTPGTLKKIAKGLNIHHAKLMEMAGYETTIIEAFTGVLEEQRKKVEISLPAMGKDKSSDGLTAYGLLTDDELRRRVFDLYDLLDLDVDLYYKKELLNDKNREKIKNILQIILE</sequence>
<evidence type="ECO:0000256" key="1">
    <source>
        <dbReference type="ARBA" id="ARBA00023125"/>
    </source>
</evidence>
<dbReference type="RefSeq" id="WP_095370801.1">
    <property type="nucleotide sequence ID" value="NZ_CP022983.1"/>
</dbReference>
<name>A0A248TGA3_9BACI</name>
<dbReference type="KEGG" id="bko:CKF48_07720"/>
<dbReference type="Proteomes" id="UP000215137">
    <property type="component" value="Chromosome"/>
</dbReference>
<dbReference type="Gene3D" id="1.10.260.40">
    <property type="entry name" value="lambda repressor-like DNA-binding domains"/>
    <property type="match status" value="1"/>
</dbReference>
<evidence type="ECO:0000313" key="3">
    <source>
        <dbReference type="EMBL" id="ASV67226.1"/>
    </source>
</evidence>
<organism evidence="3 4">
    <name type="scientific">Cytobacillus kochii</name>
    <dbReference type="NCBI Taxonomy" id="859143"/>
    <lineage>
        <taxon>Bacteria</taxon>
        <taxon>Bacillati</taxon>
        <taxon>Bacillota</taxon>
        <taxon>Bacilli</taxon>
        <taxon>Bacillales</taxon>
        <taxon>Bacillaceae</taxon>
        <taxon>Cytobacillus</taxon>
    </lineage>
</organism>
<dbReference type="EMBL" id="CP022983">
    <property type="protein sequence ID" value="ASV67226.1"/>
    <property type="molecule type" value="Genomic_DNA"/>
</dbReference>
<dbReference type="InterPro" id="IPR050807">
    <property type="entry name" value="TransReg_Diox_bact_type"/>
</dbReference>
<dbReference type="GO" id="GO:0003677">
    <property type="term" value="F:DNA binding"/>
    <property type="evidence" value="ECO:0007669"/>
    <property type="project" value="UniProtKB-KW"/>
</dbReference>
<dbReference type="PROSITE" id="PS50943">
    <property type="entry name" value="HTH_CROC1"/>
    <property type="match status" value="1"/>
</dbReference>
<protein>
    <recommendedName>
        <fullName evidence="2">HTH cro/C1-type domain-containing protein</fullName>
    </recommendedName>
</protein>
<reference evidence="3 4" key="1">
    <citation type="submission" date="2017-08" db="EMBL/GenBank/DDBJ databases">
        <title>Complete Genome Sequence of Bacillus kochii Oregon-R-modENCODE STRAIN BDGP4, isolated from Drosophila melanogaster gut.</title>
        <authorList>
            <person name="Wan K.H."/>
            <person name="Yu C."/>
            <person name="Park S."/>
            <person name="Hammonds A.S."/>
            <person name="Booth B.W."/>
            <person name="Celniker S.E."/>
        </authorList>
    </citation>
    <scope>NUCLEOTIDE SEQUENCE [LARGE SCALE GENOMIC DNA]</scope>
    <source>
        <strain evidence="3 4">BDGP4</strain>
    </source>
</reference>
<proteinExistence type="predicted"/>
<dbReference type="AlphaFoldDB" id="A0A248TGA3"/>
<dbReference type="InterPro" id="IPR010982">
    <property type="entry name" value="Lambda_DNA-bd_dom_sf"/>
</dbReference>
<keyword evidence="1" id="KW-0238">DNA-binding</keyword>
<dbReference type="CDD" id="cd00093">
    <property type="entry name" value="HTH_XRE"/>
    <property type="match status" value="1"/>
</dbReference>
<gene>
    <name evidence="3" type="ORF">CKF48_07720</name>
</gene>
<dbReference type="PANTHER" id="PTHR46797:SF1">
    <property type="entry name" value="METHYLPHOSPHONATE SYNTHASE"/>
    <property type="match status" value="1"/>
</dbReference>
<dbReference type="GO" id="GO:0005829">
    <property type="term" value="C:cytosol"/>
    <property type="evidence" value="ECO:0007669"/>
    <property type="project" value="TreeGrafter"/>
</dbReference>
<evidence type="ECO:0000259" key="2">
    <source>
        <dbReference type="PROSITE" id="PS50943"/>
    </source>
</evidence>
<dbReference type="SMART" id="SM00530">
    <property type="entry name" value="HTH_XRE"/>
    <property type="match status" value="1"/>
</dbReference>
<dbReference type="SUPFAM" id="SSF47413">
    <property type="entry name" value="lambda repressor-like DNA-binding domains"/>
    <property type="match status" value="1"/>
</dbReference>
<dbReference type="OrthoDB" id="9812960at2"/>
<keyword evidence="4" id="KW-1185">Reference proteome</keyword>
<dbReference type="InterPro" id="IPR001387">
    <property type="entry name" value="Cro/C1-type_HTH"/>
</dbReference>
<feature type="domain" description="HTH cro/C1-type" evidence="2">
    <location>
        <begin position="14"/>
        <end position="69"/>
    </location>
</feature>